<dbReference type="WBParaSite" id="TCNE_0001129001-mRNA-1">
    <property type="protein sequence ID" value="TCNE_0001129001-mRNA-1"/>
    <property type="gene ID" value="TCNE_0001129001"/>
</dbReference>
<dbReference type="InterPro" id="IPR012677">
    <property type="entry name" value="Nucleotide-bd_a/b_plait_sf"/>
</dbReference>
<dbReference type="GO" id="GO:0006396">
    <property type="term" value="P:RNA processing"/>
    <property type="evidence" value="ECO:0007669"/>
    <property type="project" value="InterPro"/>
</dbReference>
<keyword evidence="11" id="KW-1185">Reference proteome</keyword>
<dbReference type="PANTHER" id="PTHR23236:SF119">
    <property type="entry name" value="NUCLEAR RNA-BINDING PROTEIN SART-3"/>
    <property type="match status" value="1"/>
</dbReference>
<keyword evidence="3" id="KW-0677">Repeat</keyword>
<keyword evidence="4 7" id="KW-0694">RNA-binding</keyword>
<evidence type="ECO:0000259" key="9">
    <source>
        <dbReference type="PROSITE" id="PS50102"/>
    </source>
</evidence>
<feature type="compositionally biased region" description="Basic and acidic residues" evidence="8">
    <location>
        <begin position="490"/>
        <end position="558"/>
    </location>
</feature>
<feature type="region of interest" description="Disordered" evidence="8">
    <location>
        <begin position="481"/>
        <end position="597"/>
    </location>
</feature>
<keyword evidence="2" id="KW-0507">mRNA processing</keyword>
<evidence type="ECO:0000256" key="7">
    <source>
        <dbReference type="PROSITE-ProRule" id="PRU00176"/>
    </source>
</evidence>
<evidence type="ECO:0000313" key="10">
    <source>
        <dbReference type="EMBL" id="VDM42611.1"/>
    </source>
</evidence>
<dbReference type="PROSITE" id="PS50102">
    <property type="entry name" value="RRM"/>
    <property type="match status" value="2"/>
</dbReference>
<dbReference type="Gene3D" id="1.25.40.10">
    <property type="entry name" value="Tetratricopeptide repeat domain"/>
    <property type="match status" value="2"/>
</dbReference>
<dbReference type="Pfam" id="PF00076">
    <property type="entry name" value="RRM_1"/>
    <property type="match status" value="2"/>
</dbReference>
<keyword evidence="5" id="KW-0508">mRNA splicing</keyword>
<keyword evidence="6" id="KW-0539">Nucleus</keyword>
<evidence type="ECO:0000313" key="12">
    <source>
        <dbReference type="WBParaSite" id="TCNE_0001129001-mRNA-1"/>
    </source>
</evidence>
<name>A0A183US20_TOXCA</name>
<reference evidence="10 11" key="2">
    <citation type="submission" date="2018-11" db="EMBL/GenBank/DDBJ databases">
        <authorList>
            <consortium name="Pathogen Informatics"/>
        </authorList>
    </citation>
    <scope>NUCLEOTIDE SEQUENCE [LARGE SCALE GENOMIC DNA]</scope>
</reference>
<dbReference type="SUPFAM" id="SSF54928">
    <property type="entry name" value="RNA-binding domain, RBD"/>
    <property type="match status" value="2"/>
</dbReference>
<dbReference type="InterPro" id="IPR035979">
    <property type="entry name" value="RBD_domain_sf"/>
</dbReference>
<accession>A0A183US20</accession>
<dbReference type="Pfam" id="PF23241">
    <property type="entry name" value="HAT_PRP39_C"/>
    <property type="match status" value="1"/>
</dbReference>
<evidence type="ECO:0000256" key="3">
    <source>
        <dbReference type="ARBA" id="ARBA00022737"/>
    </source>
</evidence>
<dbReference type="Gene3D" id="3.30.70.330">
    <property type="match status" value="2"/>
</dbReference>
<gene>
    <name evidence="10" type="ORF">TCNE_LOCUS11290</name>
</gene>
<dbReference type="SMART" id="SM00360">
    <property type="entry name" value="RRM"/>
    <property type="match status" value="2"/>
</dbReference>
<dbReference type="Proteomes" id="UP000050794">
    <property type="component" value="Unassembled WGS sequence"/>
</dbReference>
<feature type="domain" description="RRM" evidence="9">
    <location>
        <begin position="602"/>
        <end position="676"/>
    </location>
</feature>
<comment type="subcellular location">
    <subcellularLocation>
        <location evidence="1">Nucleus</location>
    </subcellularLocation>
</comment>
<evidence type="ECO:0000256" key="8">
    <source>
        <dbReference type="SAM" id="MobiDB-lite"/>
    </source>
</evidence>
<sequence length="766" mass="87022">MSDDDSNGGSDEAMKENGEEITDEQIAALQAEVTFFERQSQFDITIALYLPVESNPHDYDKRVELIAMLRGAGELDALRAQREAASKIFAMPPKFWMEWIDDEKTCESDKEIIKSLFERAINDFHSPEKMEEAVGLIGLRADCASTVWNIYLDFEKMILRSLEGEEADKYRLLVDGIYARFLRIPHLDIEQTWAEYETFAGGNESEAVRSSYQSALKRTSEIAAFERRLEDDSLSVDDQLNILSEYIEMEMQGGDPSRVQMMFERAIVTTASEPKANLWLQYGSWLDSSLKIPSVAVKVYERAIRHAPCTALWQQYLSALERTQCPADVIDSKWLLAKETIWTADEGLSLYRTYIYLMRRRAATQDGDYSKVLELFEEGAAFLQERFGQHWDSPKAQFRKNFAMFLYTIAKLPDKGRKVWNDILASGSGHLAAAWLEAVNLERFFGRIENARKMLYRAINSASDHPYLLDKALEKVNAQAARVAARPPKKKGEQERSGRPRKENDFREPKGKEEITAAKVDGEQRSPEKERKSPQEKAKRQHDGEATDDQEKKAKVVIDEDGFAVPTMPAVPRKKDDVSVVSSNSTETPSSSTTNGSQDLAKTVFISNLDFKLPKERILEIFPNAKEVRFIQRGMSKLHKGFGYVDFETADEAREALSKDRHLIDGRPMYVSENKPHERGQRNEFRYATNLEKNKLFVSNVHYDATADQVKEVFAMFGAVRDVRIVTHKSGKSKGCAYVEFEEESAASAAIKAEDIVLLGTISIPL</sequence>
<evidence type="ECO:0000256" key="2">
    <source>
        <dbReference type="ARBA" id="ARBA00022664"/>
    </source>
</evidence>
<proteinExistence type="predicted"/>
<dbReference type="InterPro" id="IPR059164">
    <property type="entry name" value="HAT_PRP39_C"/>
</dbReference>
<protein>
    <submittedName>
        <fullName evidence="12">Squamous cell carcinoma antigen recognized by T-cells 3</fullName>
    </submittedName>
</protein>
<evidence type="ECO:0000313" key="11">
    <source>
        <dbReference type="Proteomes" id="UP000050794"/>
    </source>
</evidence>
<evidence type="ECO:0000256" key="1">
    <source>
        <dbReference type="ARBA" id="ARBA00004123"/>
    </source>
</evidence>
<dbReference type="AlphaFoldDB" id="A0A183US20"/>
<dbReference type="SUPFAM" id="SSF48452">
    <property type="entry name" value="TPR-like"/>
    <property type="match status" value="1"/>
</dbReference>
<dbReference type="EMBL" id="UYWY01020809">
    <property type="protein sequence ID" value="VDM42611.1"/>
    <property type="molecule type" value="Genomic_DNA"/>
</dbReference>
<dbReference type="SMART" id="SM00386">
    <property type="entry name" value="HAT"/>
    <property type="match status" value="5"/>
</dbReference>
<organism evidence="11 12">
    <name type="scientific">Toxocara canis</name>
    <name type="common">Canine roundworm</name>
    <dbReference type="NCBI Taxonomy" id="6265"/>
    <lineage>
        <taxon>Eukaryota</taxon>
        <taxon>Metazoa</taxon>
        <taxon>Ecdysozoa</taxon>
        <taxon>Nematoda</taxon>
        <taxon>Chromadorea</taxon>
        <taxon>Rhabditida</taxon>
        <taxon>Spirurina</taxon>
        <taxon>Ascaridomorpha</taxon>
        <taxon>Ascaridoidea</taxon>
        <taxon>Toxocaridae</taxon>
        <taxon>Toxocara</taxon>
    </lineage>
</organism>
<feature type="compositionally biased region" description="Low complexity" evidence="8">
    <location>
        <begin position="579"/>
        <end position="597"/>
    </location>
</feature>
<feature type="domain" description="RRM" evidence="9">
    <location>
        <begin position="694"/>
        <end position="766"/>
    </location>
</feature>
<dbReference type="InterPro" id="IPR003107">
    <property type="entry name" value="HAT"/>
</dbReference>
<evidence type="ECO:0000256" key="6">
    <source>
        <dbReference type="ARBA" id="ARBA00023242"/>
    </source>
</evidence>
<dbReference type="GO" id="GO:0003723">
    <property type="term" value="F:RNA binding"/>
    <property type="evidence" value="ECO:0007669"/>
    <property type="project" value="UniProtKB-UniRule"/>
</dbReference>
<evidence type="ECO:0000256" key="4">
    <source>
        <dbReference type="ARBA" id="ARBA00022884"/>
    </source>
</evidence>
<reference evidence="12" key="1">
    <citation type="submission" date="2016-06" db="UniProtKB">
        <authorList>
            <consortium name="WormBaseParasite"/>
        </authorList>
    </citation>
    <scope>IDENTIFICATION</scope>
</reference>
<evidence type="ECO:0000256" key="5">
    <source>
        <dbReference type="ARBA" id="ARBA00023187"/>
    </source>
</evidence>
<dbReference type="InterPro" id="IPR011990">
    <property type="entry name" value="TPR-like_helical_dom_sf"/>
</dbReference>
<dbReference type="InterPro" id="IPR000504">
    <property type="entry name" value="RRM_dom"/>
</dbReference>
<dbReference type="PANTHER" id="PTHR23236">
    <property type="entry name" value="EUKARYOTIC TRANSLATION INITIATION FACTOR 4B/4H"/>
    <property type="match status" value="1"/>
</dbReference>